<feature type="domain" description="Sulfatase N-terminal" evidence="4">
    <location>
        <begin position="7"/>
        <end position="357"/>
    </location>
</feature>
<comment type="similarity">
    <text evidence="1">Belongs to the sulfatase family.</text>
</comment>
<gene>
    <name evidence="5" type="ORF">C8D74_10772</name>
</gene>
<evidence type="ECO:0000256" key="2">
    <source>
        <dbReference type="ARBA" id="ARBA00022723"/>
    </source>
</evidence>
<dbReference type="RefSeq" id="WP_158248342.1">
    <property type="nucleotide sequence ID" value="NZ_SODZ01000007.1"/>
</dbReference>
<keyword evidence="2" id="KW-0479">Metal-binding</keyword>
<name>A0A4R8ESK4_9BACT</name>
<dbReference type="AlphaFoldDB" id="A0A4R8ESK4"/>
<dbReference type="Proteomes" id="UP000294817">
    <property type="component" value="Unassembled WGS sequence"/>
</dbReference>
<dbReference type="InterPro" id="IPR024607">
    <property type="entry name" value="Sulfatase_CS"/>
</dbReference>
<dbReference type="EMBL" id="SODZ01000007">
    <property type="protein sequence ID" value="TDX15474.1"/>
    <property type="molecule type" value="Genomic_DNA"/>
</dbReference>
<comment type="caution">
    <text evidence="5">The sequence shown here is derived from an EMBL/GenBank/DDBJ whole genome shotgun (WGS) entry which is preliminary data.</text>
</comment>
<dbReference type="GO" id="GO:0008484">
    <property type="term" value="F:sulfuric ester hydrolase activity"/>
    <property type="evidence" value="ECO:0007669"/>
    <property type="project" value="TreeGrafter"/>
</dbReference>
<protein>
    <submittedName>
        <fullName evidence="5">Arylsulfatase A-like enzyme</fullName>
    </submittedName>
</protein>
<dbReference type="GO" id="GO:0005737">
    <property type="term" value="C:cytoplasm"/>
    <property type="evidence" value="ECO:0007669"/>
    <property type="project" value="TreeGrafter"/>
</dbReference>
<accession>A0A4R8ESK4</accession>
<dbReference type="Gene3D" id="3.40.720.10">
    <property type="entry name" value="Alkaline Phosphatase, subunit A"/>
    <property type="match status" value="1"/>
</dbReference>
<evidence type="ECO:0000313" key="6">
    <source>
        <dbReference type="Proteomes" id="UP000294817"/>
    </source>
</evidence>
<keyword evidence="6" id="KW-1185">Reference proteome</keyword>
<organism evidence="5 6">
    <name type="scientific">Petrotoga sibirica</name>
    <dbReference type="NCBI Taxonomy" id="156202"/>
    <lineage>
        <taxon>Bacteria</taxon>
        <taxon>Thermotogati</taxon>
        <taxon>Thermotogota</taxon>
        <taxon>Thermotogae</taxon>
        <taxon>Petrotogales</taxon>
        <taxon>Petrotogaceae</taxon>
        <taxon>Petrotoga</taxon>
    </lineage>
</organism>
<dbReference type="PANTHER" id="PTHR45953:SF1">
    <property type="entry name" value="IDURONATE 2-SULFATASE"/>
    <property type="match status" value="1"/>
</dbReference>
<dbReference type="PROSITE" id="PS00149">
    <property type="entry name" value="SULFATASE_2"/>
    <property type="match status" value="1"/>
</dbReference>
<proteinExistence type="inferred from homology"/>
<dbReference type="SUPFAM" id="SSF53649">
    <property type="entry name" value="Alkaline phosphatase-like"/>
    <property type="match status" value="1"/>
</dbReference>
<dbReference type="GO" id="GO:0046872">
    <property type="term" value="F:metal ion binding"/>
    <property type="evidence" value="ECO:0007669"/>
    <property type="project" value="UniProtKB-KW"/>
</dbReference>
<dbReference type="InterPro" id="IPR017850">
    <property type="entry name" value="Alkaline_phosphatase_core_sf"/>
</dbReference>
<reference evidence="5 6" key="1">
    <citation type="submission" date="2019-03" db="EMBL/GenBank/DDBJ databases">
        <title>Genomic Encyclopedia of Type Strains, Phase IV (KMG-IV): sequencing the most valuable type-strain genomes for metagenomic binning, comparative biology and taxonomic classification.</title>
        <authorList>
            <person name="Goeker M."/>
        </authorList>
    </citation>
    <scope>NUCLEOTIDE SEQUENCE [LARGE SCALE GENOMIC DNA]</scope>
    <source>
        <strain evidence="5 6">DSM 13575</strain>
    </source>
</reference>
<dbReference type="Pfam" id="PF00884">
    <property type="entry name" value="Sulfatase"/>
    <property type="match status" value="1"/>
</dbReference>
<evidence type="ECO:0000259" key="4">
    <source>
        <dbReference type="Pfam" id="PF00884"/>
    </source>
</evidence>
<dbReference type="InterPro" id="IPR000917">
    <property type="entry name" value="Sulfatase_N"/>
</dbReference>
<sequence length="480" mass="56141">MATKNINVILILSDEHRFDCIGAYGNNEVNTPYIDQLAQEGTIFDNAFCTYPLCTPSRYSFLTGLYAHQHMGISNHSTIPKNLDTLPGILRENGYYTIAIGKMHFTPTYLDIGFQAMYLAEQNGPGRYVDDYHNYLKDKGLLDEIDVIDQVDEYRNMAGNEYWENFGALKSNLNEEDYSTSWIAKKAIEKIDSWSAHNNYFMMIGFIKPHHPFDPPEPWDKMYNPVDLNLLEGWTDKCLELDLKKYKGYFPNQKLDKSLMKEILAYYYATISHMDFWIGKIIDKLKEKKLYDKTLIIYTSDHGDYMGYHHMVLKGGYMYEPLIRIPLIIKYPYSSNNKTSSNLVNSLDISKTILSQCNIYKDQFSQGTDLKNGKIQRDAIFAEDINSYMVRTQSYKLILNKNGENLLFDLDKDPVELFNVYDHKSYSEIRENLKNRIMDWILFESAPHSYIDEKANLVYNLEDKGNEMRKYIKKNLNNFY</sequence>
<dbReference type="PROSITE" id="PS00523">
    <property type="entry name" value="SULFATASE_1"/>
    <property type="match status" value="1"/>
</dbReference>
<dbReference type="PANTHER" id="PTHR45953">
    <property type="entry name" value="IDURONATE 2-SULFATASE"/>
    <property type="match status" value="1"/>
</dbReference>
<keyword evidence="3" id="KW-0378">Hydrolase</keyword>
<evidence type="ECO:0000256" key="1">
    <source>
        <dbReference type="ARBA" id="ARBA00008779"/>
    </source>
</evidence>
<evidence type="ECO:0000256" key="3">
    <source>
        <dbReference type="ARBA" id="ARBA00022801"/>
    </source>
</evidence>
<evidence type="ECO:0000313" key="5">
    <source>
        <dbReference type="EMBL" id="TDX15474.1"/>
    </source>
</evidence>